<keyword evidence="2" id="KW-0964">Secreted</keyword>
<proteinExistence type="predicted"/>
<dbReference type="PROSITE" id="PS50847">
    <property type="entry name" value="GRAM_POS_ANCHORING"/>
    <property type="match status" value="1"/>
</dbReference>
<evidence type="ECO:0000256" key="1">
    <source>
        <dbReference type="ARBA" id="ARBA00022512"/>
    </source>
</evidence>
<gene>
    <name evidence="8" type="ORF">BVJ53_05035</name>
</gene>
<keyword evidence="1" id="KW-0134">Cell wall</keyword>
<keyword evidence="6" id="KW-1133">Transmembrane helix</keyword>
<feature type="domain" description="Gram-positive cocci surface proteins LPxTG" evidence="7">
    <location>
        <begin position="39"/>
        <end position="73"/>
    </location>
</feature>
<evidence type="ECO:0000259" key="7">
    <source>
        <dbReference type="PROSITE" id="PS50847"/>
    </source>
</evidence>
<evidence type="ECO:0000256" key="5">
    <source>
        <dbReference type="SAM" id="MobiDB-lite"/>
    </source>
</evidence>
<dbReference type="InterPro" id="IPR019931">
    <property type="entry name" value="LPXTG_anchor"/>
</dbReference>
<comment type="caution">
    <text evidence="8">The sequence shown here is derived from an EMBL/GenBank/DDBJ whole genome shotgun (WGS) entry which is preliminary data.</text>
</comment>
<keyword evidence="6" id="KW-0812">Transmembrane</keyword>
<feature type="compositionally biased region" description="Polar residues" evidence="5">
    <location>
        <begin position="1"/>
        <end position="11"/>
    </location>
</feature>
<dbReference type="Pfam" id="PF00746">
    <property type="entry name" value="Gram_pos_anchor"/>
    <property type="match status" value="1"/>
</dbReference>
<dbReference type="AlphaFoldDB" id="A0A4Q1U7Y8"/>
<organism evidence="8 9">
    <name type="scientific">Lacticaseibacillus chiayiensis</name>
    <dbReference type="NCBI Taxonomy" id="2100821"/>
    <lineage>
        <taxon>Bacteria</taxon>
        <taxon>Bacillati</taxon>
        <taxon>Bacillota</taxon>
        <taxon>Bacilli</taxon>
        <taxon>Lactobacillales</taxon>
        <taxon>Lactobacillaceae</taxon>
        <taxon>Lacticaseibacillus</taxon>
    </lineage>
</organism>
<dbReference type="Proteomes" id="UP000290475">
    <property type="component" value="Unassembled WGS sequence"/>
</dbReference>
<protein>
    <recommendedName>
        <fullName evidence="7">Gram-positive cocci surface proteins LPxTG domain-containing protein</fullName>
    </recommendedName>
</protein>
<evidence type="ECO:0000256" key="6">
    <source>
        <dbReference type="SAM" id="Phobius"/>
    </source>
</evidence>
<sequence length="73" mass="8006">MIGFKNESTQVIPEPDNHVMPTPKQKAAPKHQTDRNTSLPQTSEQQSTALTLLGVLILGIIGLATTNKKRKRS</sequence>
<name>A0A4Q1U7Y8_9LACO</name>
<evidence type="ECO:0000256" key="4">
    <source>
        <dbReference type="ARBA" id="ARBA00023088"/>
    </source>
</evidence>
<dbReference type="EMBL" id="MSSM01000010">
    <property type="protein sequence ID" value="RXT27008.1"/>
    <property type="molecule type" value="Genomic_DNA"/>
</dbReference>
<evidence type="ECO:0000256" key="2">
    <source>
        <dbReference type="ARBA" id="ARBA00022525"/>
    </source>
</evidence>
<evidence type="ECO:0000256" key="3">
    <source>
        <dbReference type="ARBA" id="ARBA00022729"/>
    </source>
</evidence>
<dbReference type="RefSeq" id="WP_129319973.1">
    <property type="nucleotide sequence ID" value="NZ_CP187176.1"/>
</dbReference>
<reference evidence="8 9" key="1">
    <citation type="submission" date="2017-01" db="EMBL/GenBank/DDBJ databases">
        <title>Lactobacillus chiayiensis sp. nov., a lactic acid bacterium isolated from compost.</title>
        <authorList>
            <person name="Huang C.-H."/>
        </authorList>
    </citation>
    <scope>NUCLEOTIDE SEQUENCE [LARGE SCALE GENOMIC DNA]</scope>
    <source>
        <strain evidence="9">chh01</strain>
    </source>
</reference>
<feature type="region of interest" description="Disordered" evidence="5">
    <location>
        <begin position="1"/>
        <end position="45"/>
    </location>
</feature>
<keyword evidence="6" id="KW-0472">Membrane</keyword>
<feature type="transmembrane region" description="Helical" evidence="6">
    <location>
        <begin position="48"/>
        <end position="66"/>
    </location>
</feature>
<evidence type="ECO:0000313" key="8">
    <source>
        <dbReference type="EMBL" id="RXT27008.1"/>
    </source>
</evidence>
<keyword evidence="4" id="KW-0572">Peptidoglycan-anchor</keyword>
<feature type="compositionally biased region" description="Polar residues" evidence="5">
    <location>
        <begin position="35"/>
        <end position="45"/>
    </location>
</feature>
<evidence type="ECO:0000313" key="9">
    <source>
        <dbReference type="Proteomes" id="UP000290475"/>
    </source>
</evidence>
<accession>A0A4Q1U7Y8</accession>
<keyword evidence="3" id="KW-0732">Signal</keyword>
<dbReference type="NCBIfam" id="TIGR01167">
    <property type="entry name" value="LPXTG_anchor"/>
    <property type="match status" value="1"/>
</dbReference>